<dbReference type="SUPFAM" id="SSF51366">
    <property type="entry name" value="Ribulose-phoshate binding barrel"/>
    <property type="match status" value="1"/>
</dbReference>
<dbReference type="RefSeq" id="WP_092612186.1">
    <property type="nucleotide sequence ID" value="NZ_FMYF01000009.1"/>
</dbReference>
<proteinExistence type="predicted"/>
<sequence length="140" mass="14732">MTWITTSGVTVPEDIALCAGLGVDAVGLVVDFPGKVPWGVRLDEAEVLLAGLPAGVERVVVVGDDPDLVLRITRRLAPDIVHLHAVPLPAPTRQTGSPAPSSAASSLHMDRLVRMLHDHDVRVMGTLRLRAADGTVATPT</sequence>
<dbReference type="STRING" id="1577474.GA0111570_109122"/>
<dbReference type="InterPro" id="IPR011060">
    <property type="entry name" value="RibuloseP-bd_barrel"/>
</dbReference>
<dbReference type="Gene3D" id="3.20.20.70">
    <property type="entry name" value="Aldolase class I"/>
    <property type="match status" value="1"/>
</dbReference>
<dbReference type="Proteomes" id="UP000199086">
    <property type="component" value="Unassembled WGS sequence"/>
</dbReference>
<dbReference type="InterPro" id="IPR013785">
    <property type="entry name" value="Aldolase_TIM"/>
</dbReference>
<gene>
    <name evidence="1" type="ORF">GA0111570_109122</name>
</gene>
<reference evidence="1 2" key="1">
    <citation type="submission" date="2016-06" db="EMBL/GenBank/DDBJ databases">
        <authorList>
            <person name="Olsen C.W."/>
            <person name="Carey S."/>
            <person name="Hinshaw L."/>
            <person name="Karasin A.I."/>
        </authorList>
    </citation>
    <scope>NUCLEOTIDE SEQUENCE [LARGE SCALE GENOMIC DNA]</scope>
    <source>
        <strain evidence="1 2">LZ-22</strain>
    </source>
</reference>
<evidence type="ECO:0000313" key="2">
    <source>
        <dbReference type="Proteomes" id="UP000199086"/>
    </source>
</evidence>
<dbReference type="EMBL" id="FMYF01000009">
    <property type="protein sequence ID" value="SDB93218.1"/>
    <property type="molecule type" value="Genomic_DNA"/>
</dbReference>
<accession>A0A1G6HGH1</accession>
<evidence type="ECO:0008006" key="3">
    <source>
        <dbReference type="Google" id="ProtNLM"/>
    </source>
</evidence>
<protein>
    <recommendedName>
        <fullName evidence="3">Phosphoribosylanthranilate isomerase</fullName>
    </recommendedName>
</protein>
<organism evidence="1 2">
    <name type="scientific">Raineyella antarctica</name>
    <dbReference type="NCBI Taxonomy" id="1577474"/>
    <lineage>
        <taxon>Bacteria</taxon>
        <taxon>Bacillati</taxon>
        <taxon>Actinomycetota</taxon>
        <taxon>Actinomycetes</taxon>
        <taxon>Propionibacteriales</taxon>
        <taxon>Propionibacteriaceae</taxon>
        <taxon>Raineyella</taxon>
    </lineage>
</organism>
<name>A0A1G6HGH1_9ACTN</name>
<keyword evidence="2" id="KW-1185">Reference proteome</keyword>
<dbReference type="AlphaFoldDB" id="A0A1G6HGH1"/>
<evidence type="ECO:0000313" key="1">
    <source>
        <dbReference type="EMBL" id="SDB93218.1"/>
    </source>
</evidence>